<comment type="caution">
    <text evidence="3">The sequence shown here is derived from an EMBL/GenBank/DDBJ whole genome shotgun (WGS) entry which is preliminary data.</text>
</comment>
<dbReference type="PROSITE" id="PS00018">
    <property type="entry name" value="EF_HAND_1"/>
    <property type="match status" value="1"/>
</dbReference>
<sequence>MSAGENRSAPEKTNVSQNRIDPNVRNKNRQKESARSHVRWDEENIKATYHPPDKDYGFMTIDEPKTPYEPIKQDSDRDKAVNIDELQEKLENMSKSSKKTRKETFEEMRRKHYAGMGKLAMEKNDPFVEEYLKRAERAMKEKPKDNEAPRSTDAPQDSKDTEA</sequence>
<accession>A0A1V9XWK8</accession>
<evidence type="ECO:0000256" key="2">
    <source>
        <dbReference type="SAM" id="MobiDB-lite"/>
    </source>
</evidence>
<gene>
    <name evidence="3" type="ORF">BIW11_06793</name>
</gene>
<dbReference type="OrthoDB" id="551302at2759"/>
<reference evidence="3 4" key="1">
    <citation type="journal article" date="2017" name="Gigascience">
        <title>Draft genome of the honey bee ectoparasitic mite, Tropilaelaps mercedesae, is shaped by the parasitic life history.</title>
        <authorList>
            <person name="Dong X."/>
            <person name="Armstrong S.D."/>
            <person name="Xia D."/>
            <person name="Makepeace B.L."/>
            <person name="Darby A.C."/>
            <person name="Kadowaki T."/>
        </authorList>
    </citation>
    <scope>NUCLEOTIDE SEQUENCE [LARGE SCALE GENOMIC DNA]</scope>
    <source>
        <strain evidence="3">Wuxi-XJTLU</strain>
    </source>
</reference>
<dbReference type="InParanoid" id="A0A1V9XWK8"/>
<feature type="region of interest" description="Disordered" evidence="2">
    <location>
        <begin position="1"/>
        <end position="78"/>
    </location>
</feature>
<dbReference type="Gene3D" id="6.10.250.1050">
    <property type="match status" value="1"/>
</dbReference>
<dbReference type="Proteomes" id="UP000192247">
    <property type="component" value="Unassembled WGS sequence"/>
</dbReference>
<organism evidence="3 4">
    <name type="scientific">Tropilaelaps mercedesae</name>
    <dbReference type="NCBI Taxonomy" id="418985"/>
    <lineage>
        <taxon>Eukaryota</taxon>
        <taxon>Metazoa</taxon>
        <taxon>Ecdysozoa</taxon>
        <taxon>Arthropoda</taxon>
        <taxon>Chelicerata</taxon>
        <taxon>Arachnida</taxon>
        <taxon>Acari</taxon>
        <taxon>Parasitiformes</taxon>
        <taxon>Mesostigmata</taxon>
        <taxon>Gamasina</taxon>
        <taxon>Dermanyssoidea</taxon>
        <taxon>Laelapidae</taxon>
        <taxon>Tropilaelaps</taxon>
    </lineage>
</organism>
<dbReference type="InterPro" id="IPR018247">
    <property type="entry name" value="EF_Hand_1_Ca_BS"/>
</dbReference>
<dbReference type="EMBL" id="MNPL01002961">
    <property type="protein sequence ID" value="OQR77859.1"/>
    <property type="molecule type" value="Genomic_DNA"/>
</dbReference>
<protein>
    <submittedName>
        <fullName evidence="3">Protein phosphatase inhibitor 2-like</fullName>
    </submittedName>
</protein>
<dbReference type="GO" id="GO:0009966">
    <property type="term" value="P:regulation of signal transduction"/>
    <property type="evidence" value="ECO:0007669"/>
    <property type="project" value="InterPro"/>
</dbReference>
<name>A0A1V9XWK8_9ACAR</name>
<dbReference type="PANTHER" id="PTHR12398:SF20">
    <property type="entry name" value="PROTEIN PHOSPHATASE 1 REGULATORY INHIBITOR SUBUNIT 2"/>
    <property type="match status" value="1"/>
</dbReference>
<dbReference type="PANTHER" id="PTHR12398">
    <property type="entry name" value="PROTEIN PHOSPHATASE INHIBITOR"/>
    <property type="match status" value="1"/>
</dbReference>
<feature type="compositionally biased region" description="Polar residues" evidence="2">
    <location>
        <begin position="11"/>
        <end position="20"/>
    </location>
</feature>
<dbReference type="Pfam" id="PF04979">
    <property type="entry name" value="IPP-2"/>
    <property type="match status" value="1"/>
</dbReference>
<dbReference type="AlphaFoldDB" id="A0A1V9XWK8"/>
<evidence type="ECO:0000256" key="1">
    <source>
        <dbReference type="ARBA" id="ARBA00005472"/>
    </source>
</evidence>
<dbReference type="STRING" id="418985.A0A1V9XWK8"/>
<comment type="similarity">
    <text evidence="1">Belongs to the protein phosphatase inhibitor 2 family.</text>
</comment>
<dbReference type="GO" id="GO:0004864">
    <property type="term" value="F:protein phosphatase inhibitor activity"/>
    <property type="evidence" value="ECO:0007669"/>
    <property type="project" value="InterPro"/>
</dbReference>
<evidence type="ECO:0000313" key="3">
    <source>
        <dbReference type="EMBL" id="OQR77859.1"/>
    </source>
</evidence>
<evidence type="ECO:0000313" key="4">
    <source>
        <dbReference type="Proteomes" id="UP000192247"/>
    </source>
</evidence>
<dbReference type="InterPro" id="IPR007062">
    <property type="entry name" value="PPI-2"/>
</dbReference>
<proteinExistence type="inferred from homology"/>
<feature type="region of interest" description="Disordered" evidence="2">
    <location>
        <begin position="133"/>
        <end position="163"/>
    </location>
</feature>
<keyword evidence="4" id="KW-1185">Reference proteome</keyword>
<feature type="compositionally biased region" description="Basic and acidic residues" evidence="2">
    <location>
        <begin position="29"/>
        <end position="78"/>
    </location>
</feature>